<dbReference type="InterPro" id="IPR017871">
    <property type="entry name" value="ABC_transporter-like_CS"/>
</dbReference>
<evidence type="ECO:0000256" key="4">
    <source>
        <dbReference type="ARBA" id="ARBA00022741"/>
    </source>
</evidence>
<dbReference type="InterPro" id="IPR027417">
    <property type="entry name" value="P-loop_NTPase"/>
</dbReference>
<dbReference type="EMBL" id="FMBL01000001">
    <property type="protein sequence ID" value="SCC79053.1"/>
    <property type="molecule type" value="Genomic_DNA"/>
</dbReference>
<dbReference type="PANTHER" id="PTHR42788:SF7">
    <property type="entry name" value="NITRATE ABC TRANSPORTER ATP-BINDING PROTEIN"/>
    <property type="match status" value="1"/>
</dbReference>
<evidence type="ECO:0000256" key="2">
    <source>
        <dbReference type="ARBA" id="ARBA00022448"/>
    </source>
</evidence>
<dbReference type="PROSITE" id="PS50893">
    <property type="entry name" value="ABC_TRANSPORTER_2"/>
    <property type="match status" value="1"/>
</dbReference>
<dbReference type="Proteomes" id="UP000242610">
    <property type="component" value="Unassembled WGS sequence"/>
</dbReference>
<dbReference type="Gene3D" id="3.40.50.300">
    <property type="entry name" value="P-loop containing nucleotide triphosphate hydrolases"/>
    <property type="match status" value="1"/>
</dbReference>
<keyword evidence="5 8" id="KW-0067">ATP-binding</keyword>
<dbReference type="SMART" id="SM00382">
    <property type="entry name" value="AAA"/>
    <property type="match status" value="1"/>
</dbReference>
<dbReference type="PANTHER" id="PTHR42788">
    <property type="entry name" value="TAURINE IMPORT ATP-BINDING PROTEIN-RELATED"/>
    <property type="match status" value="1"/>
</dbReference>
<keyword evidence="3" id="KW-1003">Cell membrane</keyword>
<dbReference type="InterPro" id="IPR003439">
    <property type="entry name" value="ABC_transporter-like_ATP-bd"/>
</dbReference>
<dbReference type="InterPro" id="IPR003593">
    <property type="entry name" value="AAA+_ATPase"/>
</dbReference>
<protein>
    <submittedName>
        <fullName evidence="8">Putative ABC transport system ATP-binding protein</fullName>
    </submittedName>
</protein>
<keyword evidence="6" id="KW-0472">Membrane</keyword>
<dbReference type="GO" id="GO:0005886">
    <property type="term" value="C:plasma membrane"/>
    <property type="evidence" value="ECO:0007669"/>
    <property type="project" value="UniProtKB-SubCell"/>
</dbReference>
<evidence type="ECO:0000313" key="8">
    <source>
        <dbReference type="EMBL" id="SCC79053.1"/>
    </source>
</evidence>
<evidence type="ECO:0000256" key="6">
    <source>
        <dbReference type="ARBA" id="ARBA00023136"/>
    </source>
</evidence>
<accession>A0A1C4H2I2</accession>
<evidence type="ECO:0000259" key="7">
    <source>
        <dbReference type="PROSITE" id="PS50893"/>
    </source>
</evidence>
<dbReference type="GO" id="GO:0005524">
    <property type="term" value="F:ATP binding"/>
    <property type="evidence" value="ECO:0007669"/>
    <property type="project" value="UniProtKB-KW"/>
</dbReference>
<dbReference type="RefSeq" id="WP_091847367.1">
    <property type="nucleotide sequence ID" value="NZ_FMBL01000001.1"/>
</dbReference>
<evidence type="ECO:0000256" key="5">
    <source>
        <dbReference type="ARBA" id="ARBA00022840"/>
    </source>
</evidence>
<keyword evidence="2" id="KW-0813">Transport</keyword>
<organism evidence="8 9">
    <name type="scientific">Bifidobacterium commune</name>
    <dbReference type="NCBI Taxonomy" id="1505727"/>
    <lineage>
        <taxon>Bacteria</taxon>
        <taxon>Bacillati</taxon>
        <taxon>Actinomycetota</taxon>
        <taxon>Actinomycetes</taxon>
        <taxon>Bifidobacteriales</taxon>
        <taxon>Bifidobacteriaceae</taxon>
        <taxon>Bifidobacterium</taxon>
    </lineage>
</organism>
<gene>
    <name evidence="8" type="ORF">GA0061077_0551</name>
</gene>
<dbReference type="InterPro" id="IPR050166">
    <property type="entry name" value="ABC_transporter_ATP-bind"/>
</dbReference>
<keyword evidence="9" id="KW-1185">Reference proteome</keyword>
<evidence type="ECO:0000256" key="3">
    <source>
        <dbReference type="ARBA" id="ARBA00022475"/>
    </source>
</evidence>
<dbReference type="PROSITE" id="PS00211">
    <property type="entry name" value="ABC_TRANSPORTER_1"/>
    <property type="match status" value="1"/>
</dbReference>
<dbReference type="AlphaFoldDB" id="A0A1C4H2I2"/>
<proteinExistence type="predicted"/>
<dbReference type="OrthoDB" id="9776369at2"/>
<dbReference type="STRING" id="1505727.GA0061077_0551"/>
<evidence type="ECO:0000256" key="1">
    <source>
        <dbReference type="ARBA" id="ARBA00004202"/>
    </source>
</evidence>
<dbReference type="SUPFAM" id="SSF52540">
    <property type="entry name" value="P-loop containing nucleoside triphosphate hydrolases"/>
    <property type="match status" value="1"/>
</dbReference>
<keyword evidence="4" id="KW-0547">Nucleotide-binding</keyword>
<sequence length="284" mass="31035">MNRAITGELNENDAVFTSESAEKLDAGNTNNIRLALEHCSVKVDNGINDTKEILVDANLALKLGDFVTVLGGNGAGKSTLFNVISGGIRPTTGQVLFNGENVTSTSQEVRAKYIARVFQDPKMGTAPRMTVAENLLLATRRGQKRRFKMREMAANHVRFLELCRGIGNGLEEHLNTPAGNLSGGQRQALSLIMATITKPDLLLLDEHTAALDPKTAKQLMSITASTVTEQHLTCLMITHRLDDALKYGNRLIVLQKGQIVRDLDAKAKADLTMNDLLEFFEDGF</sequence>
<name>A0A1C4H2I2_9BIFI</name>
<comment type="subcellular location">
    <subcellularLocation>
        <location evidence="1">Cell membrane</location>
        <topology evidence="1">Peripheral membrane protein</topology>
    </subcellularLocation>
</comment>
<feature type="domain" description="ABC transporter" evidence="7">
    <location>
        <begin position="34"/>
        <end position="281"/>
    </location>
</feature>
<dbReference type="GO" id="GO:0016887">
    <property type="term" value="F:ATP hydrolysis activity"/>
    <property type="evidence" value="ECO:0007669"/>
    <property type="project" value="InterPro"/>
</dbReference>
<evidence type="ECO:0000313" key="9">
    <source>
        <dbReference type="Proteomes" id="UP000242610"/>
    </source>
</evidence>
<dbReference type="Pfam" id="PF00005">
    <property type="entry name" value="ABC_tran"/>
    <property type="match status" value="1"/>
</dbReference>
<reference evidence="9" key="1">
    <citation type="submission" date="2016-08" db="EMBL/GenBank/DDBJ databases">
        <authorList>
            <person name="Varghese N."/>
            <person name="Submissions Spin"/>
        </authorList>
    </citation>
    <scope>NUCLEOTIDE SEQUENCE [LARGE SCALE GENOMIC DNA]</scope>
    <source>
        <strain evidence="9">R-52791</strain>
    </source>
</reference>